<dbReference type="AlphaFoldDB" id="A0A1R3JBA6"/>
<dbReference type="EMBL" id="AWWV01008240">
    <property type="protein sequence ID" value="OMO92129.1"/>
    <property type="molecule type" value="Genomic_DNA"/>
</dbReference>
<keyword evidence="2" id="KW-1185">Reference proteome</keyword>
<dbReference type="Proteomes" id="UP000188268">
    <property type="component" value="Unassembled WGS sequence"/>
</dbReference>
<protein>
    <submittedName>
        <fullName evidence="1">Uncharacterized protein</fullName>
    </submittedName>
</protein>
<organism evidence="1 2">
    <name type="scientific">Corchorus capsularis</name>
    <name type="common">Jute</name>
    <dbReference type="NCBI Taxonomy" id="210143"/>
    <lineage>
        <taxon>Eukaryota</taxon>
        <taxon>Viridiplantae</taxon>
        <taxon>Streptophyta</taxon>
        <taxon>Embryophyta</taxon>
        <taxon>Tracheophyta</taxon>
        <taxon>Spermatophyta</taxon>
        <taxon>Magnoliopsida</taxon>
        <taxon>eudicotyledons</taxon>
        <taxon>Gunneridae</taxon>
        <taxon>Pentapetalae</taxon>
        <taxon>rosids</taxon>
        <taxon>malvids</taxon>
        <taxon>Malvales</taxon>
        <taxon>Malvaceae</taxon>
        <taxon>Grewioideae</taxon>
        <taxon>Apeibeae</taxon>
        <taxon>Corchorus</taxon>
    </lineage>
</organism>
<name>A0A1R3JBA6_COCAP</name>
<comment type="caution">
    <text evidence="1">The sequence shown here is derived from an EMBL/GenBank/DDBJ whole genome shotgun (WGS) entry which is preliminary data.</text>
</comment>
<proteinExistence type="predicted"/>
<sequence length="29" mass="3181">MEDMTSIKGRILAAQMSCGIHEFGLALEK</sequence>
<gene>
    <name evidence="1" type="ORF">CCACVL1_06916</name>
</gene>
<dbReference type="Gramene" id="OMO92129">
    <property type="protein sequence ID" value="OMO92129"/>
    <property type="gene ID" value="CCACVL1_06916"/>
</dbReference>
<evidence type="ECO:0000313" key="2">
    <source>
        <dbReference type="Proteomes" id="UP000188268"/>
    </source>
</evidence>
<reference evidence="1 2" key="1">
    <citation type="submission" date="2013-09" db="EMBL/GenBank/DDBJ databases">
        <title>Corchorus capsularis genome sequencing.</title>
        <authorList>
            <person name="Alam M."/>
            <person name="Haque M.S."/>
            <person name="Islam M.S."/>
            <person name="Emdad E.M."/>
            <person name="Islam M.M."/>
            <person name="Ahmed B."/>
            <person name="Halim A."/>
            <person name="Hossen Q.M.M."/>
            <person name="Hossain M.Z."/>
            <person name="Ahmed R."/>
            <person name="Khan M.M."/>
            <person name="Islam R."/>
            <person name="Rashid M.M."/>
            <person name="Khan S.A."/>
            <person name="Rahman M.S."/>
            <person name="Alam M."/>
        </authorList>
    </citation>
    <scope>NUCLEOTIDE SEQUENCE [LARGE SCALE GENOMIC DNA]</scope>
    <source>
        <strain evidence="2">cv. CVL-1</strain>
        <tissue evidence="1">Whole seedling</tissue>
    </source>
</reference>
<accession>A0A1R3JBA6</accession>
<evidence type="ECO:0000313" key="1">
    <source>
        <dbReference type="EMBL" id="OMO92129.1"/>
    </source>
</evidence>